<gene>
    <name evidence="3" type="ORF">L195_g013327</name>
</gene>
<reference evidence="3 4" key="1">
    <citation type="journal article" date="2014" name="Am. J. Bot.">
        <title>Genome assembly and annotation for red clover (Trifolium pratense; Fabaceae).</title>
        <authorList>
            <person name="Istvanek J."/>
            <person name="Jaros M."/>
            <person name="Krenek A."/>
            <person name="Repkova J."/>
        </authorList>
    </citation>
    <scope>NUCLEOTIDE SEQUENCE [LARGE SCALE GENOMIC DNA]</scope>
    <source>
        <strain evidence="4">cv. Tatra</strain>
        <tissue evidence="3">Young leaves</tissue>
    </source>
</reference>
<feature type="transmembrane region" description="Helical" evidence="2">
    <location>
        <begin position="189"/>
        <end position="207"/>
    </location>
</feature>
<dbReference type="EMBL" id="ASHM01008662">
    <property type="protein sequence ID" value="PNY16602.1"/>
    <property type="molecule type" value="Genomic_DNA"/>
</dbReference>
<evidence type="ECO:0000313" key="4">
    <source>
        <dbReference type="Proteomes" id="UP000236291"/>
    </source>
</evidence>
<evidence type="ECO:0000256" key="2">
    <source>
        <dbReference type="SAM" id="Phobius"/>
    </source>
</evidence>
<keyword evidence="2" id="KW-1133">Transmembrane helix</keyword>
<dbReference type="Proteomes" id="UP000236291">
    <property type="component" value="Unassembled WGS sequence"/>
</dbReference>
<reference evidence="3 4" key="2">
    <citation type="journal article" date="2017" name="Front. Plant Sci.">
        <title>Gene Classification and Mining of Molecular Markers Useful in Red Clover (Trifolium pratense) Breeding.</title>
        <authorList>
            <person name="Istvanek J."/>
            <person name="Dluhosova J."/>
            <person name="Dluhos P."/>
            <person name="Patkova L."/>
            <person name="Nedelnik J."/>
            <person name="Repkova J."/>
        </authorList>
    </citation>
    <scope>NUCLEOTIDE SEQUENCE [LARGE SCALE GENOMIC DNA]</scope>
    <source>
        <strain evidence="4">cv. Tatra</strain>
        <tissue evidence="3">Young leaves</tissue>
    </source>
</reference>
<accession>A0A2K3PMT8</accession>
<comment type="caution">
    <text evidence="3">The sequence shown here is derived from an EMBL/GenBank/DDBJ whole genome shotgun (WGS) entry which is preliminary data.</text>
</comment>
<keyword evidence="2" id="KW-0812">Transmembrane</keyword>
<name>A0A2K3PMT8_TRIPR</name>
<feature type="non-terminal residue" evidence="3">
    <location>
        <position position="1"/>
    </location>
</feature>
<feature type="compositionally biased region" description="Pro residues" evidence="1">
    <location>
        <begin position="137"/>
        <end position="162"/>
    </location>
</feature>
<proteinExistence type="predicted"/>
<evidence type="ECO:0000256" key="1">
    <source>
        <dbReference type="SAM" id="MobiDB-lite"/>
    </source>
</evidence>
<feature type="compositionally biased region" description="Polar residues" evidence="1">
    <location>
        <begin position="164"/>
        <end position="173"/>
    </location>
</feature>
<dbReference type="AlphaFoldDB" id="A0A2K3PMT8"/>
<feature type="compositionally biased region" description="Basic and acidic residues" evidence="1">
    <location>
        <begin position="91"/>
        <end position="110"/>
    </location>
</feature>
<feature type="compositionally biased region" description="Low complexity" evidence="1">
    <location>
        <begin position="36"/>
        <end position="70"/>
    </location>
</feature>
<protein>
    <submittedName>
        <fullName evidence="3">Uncharacterized protein</fullName>
    </submittedName>
</protein>
<sequence>SNSPSRTRIPPESPPQESQEQSPDNDIQPTSEAEEQQTSSEDYLLQFPLSLQQSPPRRSSSSSSRSPSPKKSSESKGIPIPKQKFNPLDVPTHHPEVDSPLRKTLPDKQQRPLPPFLSSGKSPDPSPTNSPPQQKLPLPPPPKKPTPPPPSHQLPSPPPPPRATLNQPSTSATEEPPQASPLTLLRNDVVVSGLLIFAFGYAVSYLIHGRK</sequence>
<feature type="region of interest" description="Disordered" evidence="1">
    <location>
        <begin position="1"/>
        <end position="182"/>
    </location>
</feature>
<keyword evidence="2" id="KW-0472">Membrane</keyword>
<evidence type="ECO:0000313" key="3">
    <source>
        <dbReference type="EMBL" id="PNY16602.1"/>
    </source>
</evidence>
<organism evidence="3 4">
    <name type="scientific">Trifolium pratense</name>
    <name type="common">Red clover</name>
    <dbReference type="NCBI Taxonomy" id="57577"/>
    <lineage>
        <taxon>Eukaryota</taxon>
        <taxon>Viridiplantae</taxon>
        <taxon>Streptophyta</taxon>
        <taxon>Embryophyta</taxon>
        <taxon>Tracheophyta</taxon>
        <taxon>Spermatophyta</taxon>
        <taxon>Magnoliopsida</taxon>
        <taxon>eudicotyledons</taxon>
        <taxon>Gunneridae</taxon>
        <taxon>Pentapetalae</taxon>
        <taxon>rosids</taxon>
        <taxon>fabids</taxon>
        <taxon>Fabales</taxon>
        <taxon>Fabaceae</taxon>
        <taxon>Papilionoideae</taxon>
        <taxon>50 kb inversion clade</taxon>
        <taxon>NPAAA clade</taxon>
        <taxon>Hologalegina</taxon>
        <taxon>IRL clade</taxon>
        <taxon>Trifolieae</taxon>
        <taxon>Trifolium</taxon>
    </lineage>
</organism>